<feature type="transmembrane region" description="Helical" evidence="1">
    <location>
        <begin position="29"/>
        <end position="49"/>
    </location>
</feature>
<protein>
    <submittedName>
        <fullName evidence="2">Uncharacterized protein</fullName>
    </submittedName>
</protein>
<dbReference type="EMBL" id="CP059693">
    <property type="protein sequence ID" value="WDE11464.1"/>
    <property type="molecule type" value="Genomic_DNA"/>
</dbReference>
<dbReference type="RefSeq" id="WP_274051629.1">
    <property type="nucleotide sequence ID" value="NZ_CP059693.1"/>
</dbReference>
<sequence>MVETLKTLGKGATVAKLIDATRDQEKLKVAATLGAAAYVGAIIGSIAIASGRSLACGSQISDIFVFFHQNKLEFDGWHSL</sequence>
<evidence type="ECO:0000313" key="2">
    <source>
        <dbReference type="EMBL" id="WDE11464.1"/>
    </source>
</evidence>
<evidence type="ECO:0000313" key="3">
    <source>
        <dbReference type="Proteomes" id="UP001215231"/>
    </source>
</evidence>
<keyword evidence="1" id="KW-1133">Transmembrane helix</keyword>
<evidence type="ECO:0000256" key="1">
    <source>
        <dbReference type="SAM" id="Phobius"/>
    </source>
</evidence>
<dbReference type="Proteomes" id="UP001215231">
    <property type="component" value="Chromosome"/>
</dbReference>
<organism evidence="2 3">
    <name type="scientific">Thalassomonas haliotis</name>
    <dbReference type="NCBI Taxonomy" id="485448"/>
    <lineage>
        <taxon>Bacteria</taxon>
        <taxon>Pseudomonadati</taxon>
        <taxon>Pseudomonadota</taxon>
        <taxon>Gammaproteobacteria</taxon>
        <taxon>Alteromonadales</taxon>
        <taxon>Colwelliaceae</taxon>
        <taxon>Thalassomonas</taxon>
    </lineage>
</organism>
<keyword evidence="3" id="KW-1185">Reference proteome</keyword>
<accession>A0ABY7VCT9</accession>
<keyword evidence="1" id="KW-0812">Transmembrane</keyword>
<name>A0ABY7VCT9_9GAMM</name>
<proteinExistence type="predicted"/>
<keyword evidence="1" id="KW-0472">Membrane</keyword>
<reference evidence="2 3" key="1">
    <citation type="journal article" date="2022" name="Mar. Drugs">
        <title>Bioassay-Guided Fractionation Leads to the Detection of Cholic Acid Generated by the Rare Thalassomonas sp.</title>
        <authorList>
            <person name="Pheiffer F."/>
            <person name="Schneider Y.K."/>
            <person name="Hansen E.H."/>
            <person name="Andersen J.H."/>
            <person name="Isaksson J."/>
            <person name="Busche T."/>
            <person name="R C."/>
            <person name="Kalinowski J."/>
            <person name="Zyl L.V."/>
            <person name="Trindade M."/>
        </authorList>
    </citation>
    <scope>NUCLEOTIDE SEQUENCE [LARGE SCALE GENOMIC DNA]</scope>
    <source>
        <strain evidence="2 3">A5K-61T</strain>
    </source>
</reference>
<gene>
    <name evidence="2" type="ORF">H3N35_25170</name>
</gene>